<dbReference type="PANTHER" id="PTHR11680">
    <property type="entry name" value="SERINE HYDROXYMETHYLTRANSFERASE"/>
    <property type="match status" value="1"/>
</dbReference>
<dbReference type="Gene3D" id="3.90.1150.10">
    <property type="entry name" value="Aspartate Aminotransferase, domain 1"/>
    <property type="match status" value="2"/>
</dbReference>
<accession>A0A6A6NGF3</accession>
<keyword evidence="6" id="KW-1185">Reference proteome</keyword>
<gene>
    <name evidence="5" type="ORF">GH714_009198</name>
</gene>
<dbReference type="Proteomes" id="UP000467840">
    <property type="component" value="Chromosome 5"/>
</dbReference>
<organism evidence="5 6">
    <name type="scientific">Hevea brasiliensis</name>
    <name type="common">Para rubber tree</name>
    <name type="synonym">Siphonia brasiliensis</name>
    <dbReference type="NCBI Taxonomy" id="3981"/>
    <lineage>
        <taxon>Eukaryota</taxon>
        <taxon>Viridiplantae</taxon>
        <taxon>Streptophyta</taxon>
        <taxon>Embryophyta</taxon>
        <taxon>Tracheophyta</taxon>
        <taxon>Spermatophyta</taxon>
        <taxon>Magnoliopsida</taxon>
        <taxon>eudicotyledons</taxon>
        <taxon>Gunneridae</taxon>
        <taxon>Pentapetalae</taxon>
        <taxon>rosids</taxon>
        <taxon>fabids</taxon>
        <taxon>Malpighiales</taxon>
        <taxon>Euphorbiaceae</taxon>
        <taxon>Crotonoideae</taxon>
        <taxon>Micrandreae</taxon>
        <taxon>Hevea</taxon>
    </lineage>
</organism>
<protein>
    <recommendedName>
        <fullName evidence="4">Serine hydroxymethyltransferase-like domain-containing protein</fullName>
    </recommendedName>
</protein>
<name>A0A6A6NGF3_HEVBR</name>
<sequence>MYWGSIFSFGNFVQQGIDRSRVEKVLESIHIAANKNTVRSDVSAVLPGGIHMAVKLALKIKADTKGTKLKDFVATINSNANIQSDIEKQCHDVEECAKQFPTVGFEKETMKYKG</sequence>
<dbReference type="EMBL" id="JAAGAX010000001">
    <property type="protein sequence ID" value="KAF2324170.1"/>
    <property type="molecule type" value="Genomic_DNA"/>
</dbReference>
<dbReference type="GO" id="GO:0004372">
    <property type="term" value="F:glycine hydroxymethyltransferase activity"/>
    <property type="evidence" value="ECO:0007669"/>
    <property type="project" value="UniProtKB-EC"/>
</dbReference>
<evidence type="ECO:0000256" key="2">
    <source>
        <dbReference type="ARBA" id="ARBA00001933"/>
    </source>
</evidence>
<evidence type="ECO:0000259" key="4">
    <source>
        <dbReference type="Pfam" id="PF00464"/>
    </source>
</evidence>
<dbReference type="InterPro" id="IPR049943">
    <property type="entry name" value="Ser_HO-MeTrfase-like"/>
</dbReference>
<dbReference type="GO" id="GO:0030170">
    <property type="term" value="F:pyridoxal phosphate binding"/>
    <property type="evidence" value="ECO:0007669"/>
    <property type="project" value="TreeGrafter"/>
</dbReference>
<evidence type="ECO:0000313" key="6">
    <source>
        <dbReference type="Proteomes" id="UP000467840"/>
    </source>
</evidence>
<comment type="caution">
    <text evidence="5">The sequence shown here is derived from an EMBL/GenBank/DDBJ whole genome shotgun (WGS) entry which is preliminary data.</text>
</comment>
<dbReference type="InterPro" id="IPR015422">
    <property type="entry name" value="PyrdxlP-dep_Trfase_small"/>
</dbReference>
<comment type="catalytic activity">
    <reaction evidence="1">
        <text>(6R)-5,10-methylene-5,6,7,8-tetrahydrofolate + glycine + H2O = (6S)-5,6,7,8-tetrahydrofolate + L-serine</text>
        <dbReference type="Rhea" id="RHEA:15481"/>
        <dbReference type="ChEBI" id="CHEBI:15377"/>
        <dbReference type="ChEBI" id="CHEBI:15636"/>
        <dbReference type="ChEBI" id="CHEBI:33384"/>
        <dbReference type="ChEBI" id="CHEBI:57305"/>
        <dbReference type="ChEBI" id="CHEBI:57453"/>
        <dbReference type="EC" id="2.1.2.1"/>
    </reaction>
</comment>
<dbReference type="PANTHER" id="PTHR11680:SF28">
    <property type="entry name" value="SERINE HYDROXYMETHYLTRANSFERASE, MITOCHONDRIAL"/>
    <property type="match status" value="1"/>
</dbReference>
<dbReference type="AlphaFoldDB" id="A0A6A6NGF3"/>
<evidence type="ECO:0000256" key="3">
    <source>
        <dbReference type="ARBA" id="ARBA00022898"/>
    </source>
</evidence>
<keyword evidence="3" id="KW-0663">Pyridoxal phosphate</keyword>
<proteinExistence type="predicted"/>
<evidence type="ECO:0000313" key="5">
    <source>
        <dbReference type="EMBL" id="KAF2324170.1"/>
    </source>
</evidence>
<dbReference type="SUPFAM" id="SSF53383">
    <property type="entry name" value="PLP-dependent transferases"/>
    <property type="match status" value="1"/>
</dbReference>
<dbReference type="InterPro" id="IPR015424">
    <property type="entry name" value="PyrdxlP-dep_Trfase"/>
</dbReference>
<dbReference type="GO" id="GO:0005739">
    <property type="term" value="C:mitochondrion"/>
    <property type="evidence" value="ECO:0007669"/>
    <property type="project" value="TreeGrafter"/>
</dbReference>
<dbReference type="GO" id="GO:0019264">
    <property type="term" value="P:glycine biosynthetic process from serine"/>
    <property type="evidence" value="ECO:0007669"/>
    <property type="project" value="TreeGrafter"/>
</dbReference>
<dbReference type="InterPro" id="IPR039429">
    <property type="entry name" value="SHMT-like_dom"/>
</dbReference>
<feature type="domain" description="Serine hydroxymethyltransferase-like" evidence="4">
    <location>
        <begin position="11"/>
        <end position="54"/>
    </location>
</feature>
<dbReference type="GO" id="GO:0046653">
    <property type="term" value="P:tetrahydrofolate metabolic process"/>
    <property type="evidence" value="ECO:0007669"/>
    <property type="project" value="TreeGrafter"/>
</dbReference>
<reference evidence="5 6" key="1">
    <citation type="journal article" date="2020" name="Mol. Plant">
        <title>The Chromosome-Based Rubber Tree Genome Provides New Insights into Spurge Genome Evolution and Rubber Biosynthesis.</title>
        <authorList>
            <person name="Liu J."/>
            <person name="Shi C."/>
            <person name="Shi C.C."/>
            <person name="Li W."/>
            <person name="Zhang Q.J."/>
            <person name="Zhang Y."/>
            <person name="Li K."/>
            <person name="Lu H.F."/>
            <person name="Shi C."/>
            <person name="Zhu S.T."/>
            <person name="Xiao Z.Y."/>
            <person name="Nan H."/>
            <person name="Yue Y."/>
            <person name="Zhu X.G."/>
            <person name="Wu Y."/>
            <person name="Hong X.N."/>
            <person name="Fan G.Y."/>
            <person name="Tong Y."/>
            <person name="Zhang D."/>
            <person name="Mao C.L."/>
            <person name="Liu Y.L."/>
            <person name="Hao S.J."/>
            <person name="Liu W.Q."/>
            <person name="Lv M.Q."/>
            <person name="Zhang H.B."/>
            <person name="Liu Y."/>
            <person name="Hu-Tang G.R."/>
            <person name="Wang J.P."/>
            <person name="Wang J.H."/>
            <person name="Sun Y.H."/>
            <person name="Ni S.B."/>
            <person name="Chen W.B."/>
            <person name="Zhang X.C."/>
            <person name="Jiao Y.N."/>
            <person name="Eichler E.E."/>
            <person name="Li G.H."/>
            <person name="Liu X."/>
            <person name="Gao L.Z."/>
        </authorList>
    </citation>
    <scope>NUCLEOTIDE SEQUENCE [LARGE SCALE GENOMIC DNA]</scope>
    <source>
        <strain evidence="6">cv. GT1</strain>
        <tissue evidence="5">Leaf</tissue>
    </source>
</reference>
<dbReference type="Pfam" id="PF00464">
    <property type="entry name" value="SHMT"/>
    <property type="match status" value="1"/>
</dbReference>
<evidence type="ECO:0000256" key="1">
    <source>
        <dbReference type="ARBA" id="ARBA00001528"/>
    </source>
</evidence>
<comment type="cofactor">
    <cofactor evidence="2">
        <name>pyridoxal 5'-phosphate</name>
        <dbReference type="ChEBI" id="CHEBI:597326"/>
    </cofactor>
</comment>